<accession>A0A9D4EY60</accession>
<sequence>MPTIGVITRILVLSLVTIGICGYPVQNQGPTTSTAAPNIIAPAVACNAKLQEEE</sequence>
<evidence type="ECO:0000313" key="3">
    <source>
        <dbReference type="Proteomes" id="UP000828390"/>
    </source>
</evidence>
<comment type="caution">
    <text evidence="2">The sequence shown here is derived from an EMBL/GenBank/DDBJ whole genome shotgun (WGS) entry which is preliminary data.</text>
</comment>
<name>A0A9D4EY60_DREPO</name>
<proteinExistence type="predicted"/>
<dbReference type="Proteomes" id="UP000828390">
    <property type="component" value="Unassembled WGS sequence"/>
</dbReference>
<keyword evidence="1" id="KW-0732">Signal</keyword>
<dbReference type="EMBL" id="JAIWYP010000008">
    <property type="protein sequence ID" value="KAH3786135.1"/>
    <property type="molecule type" value="Genomic_DNA"/>
</dbReference>
<reference evidence="2" key="2">
    <citation type="submission" date="2020-11" db="EMBL/GenBank/DDBJ databases">
        <authorList>
            <person name="McCartney M.A."/>
            <person name="Auch B."/>
            <person name="Kono T."/>
            <person name="Mallez S."/>
            <person name="Becker A."/>
            <person name="Gohl D.M."/>
            <person name="Silverstein K.A.T."/>
            <person name="Koren S."/>
            <person name="Bechman K.B."/>
            <person name="Herman A."/>
            <person name="Abrahante J.E."/>
            <person name="Garbe J."/>
        </authorList>
    </citation>
    <scope>NUCLEOTIDE SEQUENCE</scope>
    <source>
        <strain evidence="2">Duluth1</strain>
        <tissue evidence="2">Whole animal</tissue>
    </source>
</reference>
<keyword evidence="3" id="KW-1185">Reference proteome</keyword>
<gene>
    <name evidence="2" type="ORF">DPMN_164238</name>
</gene>
<protein>
    <submittedName>
        <fullName evidence="2">Uncharacterized protein</fullName>
    </submittedName>
</protein>
<reference evidence="2" key="1">
    <citation type="journal article" date="2019" name="bioRxiv">
        <title>The Genome of the Zebra Mussel, Dreissena polymorpha: A Resource for Invasive Species Research.</title>
        <authorList>
            <person name="McCartney M.A."/>
            <person name="Auch B."/>
            <person name="Kono T."/>
            <person name="Mallez S."/>
            <person name="Zhang Y."/>
            <person name="Obille A."/>
            <person name="Becker A."/>
            <person name="Abrahante J.E."/>
            <person name="Garbe J."/>
            <person name="Badalamenti J.P."/>
            <person name="Herman A."/>
            <person name="Mangelson H."/>
            <person name="Liachko I."/>
            <person name="Sullivan S."/>
            <person name="Sone E.D."/>
            <person name="Koren S."/>
            <person name="Silverstein K.A.T."/>
            <person name="Beckman K.B."/>
            <person name="Gohl D.M."/>
        </authorList>
    </citation>
    <scope>NUCLEOTIDE SEQUENCE</scope>
    <source>
        <strain evidence="2">Duluth1</strain>
        <tissue evidence="2">Whole animal</tissue>
    </source>
</reference>
<evidence type="ECO:0000313" key="2">
    <source>
        <dbReference type="EMBL" id="KAH3786135.1"/>
    </source>
</evidence>
<evidence type="ECO:0000256" key="1">
    <source>
        <dbReference type="SAM" id="SignalP"/>
    </source>
</evidence>
<feature type="chain" id="PRO_5039698767" evidence="1">
    <location>
        <begin position="23"/>
        <end position="54"/>
    </location>
</feature>
<dbReference type="AlphaFoldDB" id="A0A9D4EY60"/>
<feature type="signal peptide" evidence="1">
    <location>
        <begin position="1"/>
        <end position="22"/>
    </location>
</feature>
<organism evidence="2 3">
    <name type="scientific">Dreissena polymorpha</name>
    <name type="common">Zebra mussel</name>
    <name type="synonym">Mytilus polymorpha</name>
    <dbReference type="NCBI Taxonomy" id="45954"/>
    <lineage>
        <taxon>Eukaryota</taxon>
        <taxon>Metazoa</taxon>
        <taxon>Spiralia</taxon>
        <taxon>Lophotrochozoa</taxon>
        <taxon>Mollusca</taxon>
        <taxon>Bivalvia</taxon>
        <taxon>Autobranchia</taxon>
        <taxon>Heteroconchia</taxon>
        <taxon>Euheterodonta</taxon>
        <taxon>Imparidentia</taxon>
        <taxon>Neoheterodontei</taxon>
        <taxon>Myida</taxon>
        <taxon>Dreissenoidea</taxon>
        <taxon>Dreissenidae</taxon>
        <taxon>Dreissena</taxon>
    </lineage>
</organism>